<name>A0A8T0W8D8_PANVG</name>
<proteinExistence type="predicted"/>
<organism evidence="2 3">
    <name type="scientific">Panicum virgatum</name>
    <name type="common">Blackwell switchgrass</name>
    <dbReference type="NCBI Taxonomy" id="38727"/>
    <lineage>
        <taxon>Eukaryota</taxon>
        <taxon>Viridiplantae</taxon>
        <taxon>Streptophyta</taxon>
        <taxon>Embryophyta</taxon>
        <taxon>Tracheophyta</taxon>
        <taxon>Spermatophyta</taxon>
        <taxon>Magnoliopsida</taxon>
        <taxon>Liliopsida</taxon>
        <taxon>Poales</taxon>
        <taxon>Poaceae</taxon>
        <taxon>PACMAD clade</taxon>
        <taxon>Panicoideae</taxon>
        <taxon>Panicodae</taxon>
        <taxon>Paniceae</taxon>
        <taxon>Panicinae</taxon>
        <taxon>Panicum</taxon>
        <taxon>Panicum sect. Hiantes</taxon>
    </lineage>
</organism>
<dbReference type="EMBL" id="CM029039">
    <property type="protein sequence ID" value="KAG2643940.1"/>
    <property type="molecule type" value="Genomic_DNA"/>
</dbReference>
<gene>
    <name evidence="2" type="ORF">PVAP13_2KG368905</name>
</gene>
<dbReference type="AlphaFoldDB" id="A0A8T0W8D8"/>
<evidence type="ECO:0000313" key="2">
    <source>
        <dbReference type="EMBL" id="KAG2643940.1"/>
    </source>
</evidence>
<sequence length="272" mass="29261">MPIIESCASQSLSGSGVGGRVRHGAAAAGGAPVRELDQRQDQPVERGGAEREGEAQPVLAPGDPRGPVAGDVQAEHDGAHGEEGHGVHGRGAQPLAHHEEREEHRERELRRDEDRGGGHGQVREPVGVDEVVRARGHAEARGGQQYARRGEQGRGAPVARAAQGVGRRHGEQQQRPAAGLQPRGEPLPVAALAEVEAAEERPAYGAQREHPDVERHQEAVHRLAARRRRRRRVLARFHVHGRGELLRAPASGCRSAQDAVTHTGEGWRLRSA</sequence>
<evidence type="ECO:0000313" key="3">
    <source>
        <dbReference type="Proteomes" id="UP000823388"/>
    </source>
</evidence>
<comment type="caution">
    <text evidence="2">The sequence shown here is derived from an EMBL/GenBank/DDBJ whole genome shotgun (WGS) entry which is preliminary data.</text>
</comment>
<accession>A0A8T0W8D8</accession>
<feature type="region of interest" description="Disordered" evidence="1">
    <location>
        <begin position="248"/>
        <end position="272"/>
    </location>
</feature>
<feature type="region of interest" description="Disordered" evidence="1">
    <location>
        <begin position="1"/>
        <end position="185"/>
    </location>
</feature>
<reference evidence="2" key="1">
    <citation type="submission" date="2020-05" db="EMBL/GenBank/DDBJ databases">
        <title>WGS assembly of Panicum virgatum.</title>
        <authorList>
            <person name="Lovell J.T."/>
            <person name="Jenkins J."/>
            <person name="Shu S."/>
            <person name="Juenger T.E."/>
            <person name="Schmutz J."/>
        </authorList>
    </citation>
    <scope>NUCLEOTIDE SEQUENCE</scope>
    <source>
        <strain evidence="2">AP13</strain>
    </source>
</reference>
<protein>
    <submittedName>
        <fullName evidence="2">Uncharacterized protein</fullName>
    </submittedName>
</protein>
<keyword evidence="3" id="KW-1185">Reference proteome</keyword>
<feature type="compositionally biased region" description="Basic and acidic residues" evidence="1">
    <location>
        <begin position="130"/>
        <end position="140"/>
    </location>
</feature>
<feature type="compositionally biased region" description="Basic and acidic residues" evidence="1">
    <location>
        <begin position="34"/>
        <end position="54"/>
    </location>
</feature>
<dbReference type="Proteomes" id="UP000823388">
    <property type="component" value="Chromosome 2K"/>
</dbReference>
<evidence type="ECO:0000256" key="1">
    <source>
        <dbReference type="SAM" id="MobiDB-lite"/>
    </source>
</evidence>
<feature type="compositionally biased region" description="Basic and acidic residues" evidence="1">
    <location>
        <begin position="96"/>
        <end position="117"/>
    </location>
</feature>
<feature type="compositionally biased region" description="Basic and acidic residues" evidence="1">
    <location>
        <begin position="73"/>
        <end position="86"/>
    </location>
</feature>